<keyword evidence="3" id="KW-0378">Hydrolase</keyword>
<organism evidence="6 7">
    <name type="scientific">Limibacillus halophilus</name>
    <dbReference type="NCBI Taxonomy" id="1579333"/>
    <lineage>
        <taxon>Bacteria</taxon>
        <taxon>Pseudomonadati</taxon>
        <taxon>Pseudomonadota</taxon>
        <taxon>Alphaproteobacteria</taxon>
        <taxon>Rhodospirillales</taxon>
        <taxon>Rhodovibrionaceae</taxon>
        <taxon>Limibacillus</taxon>
    </lineage>
</organism>
<dbReference type="EMBL" id="JACHXA010000005">
    <property type="protein sequence ID" value="MBB3065716.1"/>
    <property type="molecule type" value="Genomic_DNA"/>
</dbReference>
<dbReference type="InterPro" id="IPR000952">
    <property type="entry name" value="AB_hydrolase_4_CS"/>
</dbReference>
<dbReference type="Proteomes" id="UP000581135">
    <property type="component" value="Unassembled WGS sequence"/>
</dbReference>
<reference evidence="6 7" key="1">
    <citation type="submission" date="2020-08" db="EMBL/GenBank/DDBJ databases">
        <title>Genomic Encyclopedia of Type Strains, Phase III (KMG-III): the genomes of soil and plant-associated and newly described type strains.</title>
        <authorList>
            <person name="Whitman W."/>
        </authorList>
    </citation>
    <scope>NUCLEOTIDE SEQUENCE [LARGE SCALE GENOMIC DNA]</scope>
    <source>
        <strain evidence="6 7">CECT 8803</strain>
    </source>
</reference>
<evidence type="ECO:0000313" key="6">
    <source>
        <dbReference type="EMBL" id="MBB3065716.1"/>
    </source>
</evidence>
<dbReference type="PIRSF" id="PIRSF005211">
    <property type="entry name" value="Ab_hydro_YheT"/>
    <property type="match status" value="1"/>
</dbReference>
<evidence type="ECO:0000256" key="3">
    <source>
        <dbReference type="ARBA" id="ARBA00022801"/>
    </source>
</evidence>
<feature type="active site" description="Charge relay system" evidence="4">
    <location>
        <position position="172"/>
    </location>
</feature>
<accession>A0A839SW41</accession>
<dbReference type="SUPFAM" id="SSF53474">
    <property type="entry name" value="alpha/beta-Hydrolases"/>
    <property type="match status" value="1"/>
</dbReference>
<keyword evidence="2" id="KW-0719">Serine esterase</keyword>
<dbReference type="PROSITE" id="PS01133">
    <property type="entry name" value="UPF0017"/>
    <property type="match status" value="1"/>
</dbReference>
<feature type="active site" description="Charge relay system" evidence="4">
    <location>
        <position position="325"/>
    </location>
</feature>
<dbReference type="GO" id="GO:0047372">
    <property type="term" value="F:monoacylglycerol lipase activity"/>
    <property type="evidence" value="ECO:0007669"/>
    <property type="project" value="TreeGrafter"/>
</dbReference>
<dbReference type="Pfam" id="PF00561">
    <property type="entry name" value="Abhydrolase_1"/>
    <property type="match status" value="1"/>
</dbReference>
<dbReference type="InterPro" id="IPR050960">
    <property type="entry name" value="AB_hydrolase_4_sf"/>
</dbReference>
<dbReference type="InterPro" id="IPR000073">
    <property type="entry name" value="AB_hydrolase_1"/>
</dbReference>
<dbReference type="InterPro" id="IPR012020">
    <property type="entry name" value="ABHD4"/>
</dbReference>
<evidence type="ECO:0000256" key="2">
    <source>
        <dbReference type="ARBA" id="ARBA00022487"/>
    </source>
</evidence>
<name>A0A839SW41_9PROT</name>
<dbReference type="InterPro" id="IPR029058">
    <property type="entry name" value="AB_hydrolase_fold"/>
</dbReference>
<feature type="active site" description="Charge relay system" evidence="4">
    <location>
        <position position="296"/>
    </location>
</feature>
<dbReference type="GO" id="GO:0034338">
    <property type="term" value="F:short-chain carboxylesterase activity"/>
    <property type="evidence" value="ECO:0007669"/>
    <property type="project" value="TreeGrafter"/>
</dbReference>
<comment type="caution">
    <text evidence="6">The sequence shown here is derived from an EMBL/GenBank/DDBJ whole genome shotgun (WGS) entry which is preliminary data.</text>
</comment>
<sequence>MTVDLLDWKRTSAYTLAMKQITTPENLAEPFKPRLPWLTGDLQTVRNLLVGRPADLSAWPCRRVELDLDDGTGDHLLGSFHPATPASGPLAVLIHGLTGSQDSHYLRATAGFLLTQGFAVLRLNLRGAGPGRALARQQYHAGRSADIDGALRAFQALEPKAFETGLFLVGFSLGANVLLKFLAEEGSEWSVTAAATVSAPIDLRAGQQRLMKPRNRVYHYWLLRNMKRELLSSPGGLDGHRLQVLESVRDIYDFDDRIVAPANGFDGALDYYTRCSAVVFLPSIKTPTLLVQAVDDPWIPVESYRCVDWQAYPNLRLLQADGGGHVGFHAAKALVPWHDQKISAFFKQLRG</sequence>
<protein>
    <recommendedName>
        <fullName evidence="5">AB hydrolase-1 domain-containing protein</fullName>
    </recommendedName>
</protein>
<dbReference type="RefSeq" id="WP_183416547.1">
    <property type="nucleotide sequence ID" value="NZ_JACHXA010000005.1"/>
</dbReference>
<evidence type="ECO:0000256" key="1">
    <source>
        <dbReference type="ARBA" id="ARBA00010884"/>
    </source>
</evidence>
<dbReference type="AlphaFoldDB" id="A0A839SW41"/>
<dbReference type="Gene3D" id="3.40.50.1820">
    <property type="entry name" value="alpha/beta hydrolase"/>
    <property type="match status" value="1"/>
</dbReference>
<evidence type="ECO:0000259" key="5">
    <source>
        <dbReference type="Pfam" id="PF00561"/>
    </source>
</evidence>
<keyword evidence="7" id="KW-1185">Reference proteome</keyword>
<dbReference type="PANTHER" id="PTHR10794:SF94">
    <property type="entry name" value="ESTERASE YHET-RELATED"/>
    <property type="match status" value="1"/>
</dbReference>
<feature type="domain" description="AB hydrolase-1" evidence="5">
    <location>
        <begin position="92"/>
        <end position="328"/>
    </location>
</feature>
<evidence type="ECO:0000256" key="4">
    <source>
        <dbReference type="PIRSR" id="PIRSR005211-1"/>
    </source>
</evidence>
<gene>
    <name evidence="6" type="ORF">FHR98_002012</name>
</gene>
<evidence type="ECO:0000313" key="7">
    <source>
        <dbReference type="Proteomes" id="UP000581135"/>
    </source>
</evidence>
<proteinExistence type="inferred from homology"/>
<dbReference type="PANTHER" id="PTHR10794">
    <property type="entry name" value="ABHYDROLASE DOMAIN-CONTAINING PROTEIN"/>
    <property type="match status" value="1"/>
</dbReference>
<comment type="similarity">
    <text evidence="1">Belongs to the AB hydrolase superfamily. AB hydrolase 4 family.</text>
</comment>